<dbReference type="Gene3D" id="2.80.10.50">
    <property type="match status" value="1"/>
</dbReference>
<organism evidence="2 3">
    <name type="scientific">Rhizoctonia solani</name>
    <dbReference type="NCBI Taxonomy" id="456999"/>
    <lineage>
        <taxon>Eukaryota</taxon>
        <taxon>Fungi</taxon>
        <taxon>Dikarya</taxon>
        <taxon>Basidiomycota</taxon>
        <taxon>Agaricomycotina</taxon>
        <taxon>Agaricomycetes</taxon>
        <taxon>Cantharellales</taxon>
        <taxon>Ceratobasidiaceae</taxon>
        <taxon>Rhizoctonia</taxon>
    </lineage>
</organism>
<name>A0A8H3AU93_9AGAM</name>
<dbReference type="AlphaFoldDB" id="A0A8H3AU93"/>
<feature type="domain" description="Ricin B lectin" evidence="1">
    <location>
        <begin position="72"/>
        <end position="143"/>
    </location>
</feature>
<protein>
    <recommendedName>
        <fullName evidence="1">Ricin B lectin domain-containing protein</fullName>
    </recommendedName>
</protein>
<dbReference type="EMBL" id="CAJMXA010000713">
    <property type="protein sequence ID" value="CAE6440431.1"/>
    <property type="molecule type" value="Genomic_DNA"/>
</dbReference>
<dbReference type="InterPro" id="IPR000772">
    <property type="entry name" value="Ricin_B_lectin"/>
</dbReference>
<reference evidence="2" key="1">
    <citation type="submission" date="2021-01" db="EMBL/GenBank/DDBJ databases">
        <authorList>
            <person name="Kaushik A."/>
        </authorList>
    </citation>
    <scope>NUCLEOTIDE SEQUENCE</scope>
    <source>
        <strain evidence="2">AG6-10EEA</strain>
    </source>
</reference>
<dbReference type="CDD" id="cd23422">
    <property type="entry name" value="beta-trefoil_Ricin_MPL_CNL"/>
    <property type="match status" value="1"/>
</dbReference>
<accession>A0A8H3AU93</accession>
<evidence type="ECO:0000313" key="3">
    <source>
        <dbReference type="Proteomes" id="UP000663853"/>
    </source>
</evidence>
<dbReference type="SUPFAM" id="SSF50370">
    <property type="entry name" value="Ricin B-like lectins"/>
    <property type="match status" value="1"/>
</dbReference>
<evidence type="ECO:0000259" key="1">
    <source>
        <dbReference type="Pfam" id="PF14200"/>
    </source>
</evidence>
<evidence type="ECO:0000313" key="2">
    <source>
        <dbReference type="EMBL" id="CAE6440431.1"/>
    </source>
</evidence>
<gene>
    <name evidence="2" type="ORF">RDB_LOCUS36156</name>
</gene>
<proteinExistence type="predicted"/>
<dbReference type="InterPro" id="IPR035992">
    <property type="entry name" value="Ricin_B-like_lectins"/>
</dbReference>
<sequence>MPSSQGRILHSTNIIDISSLLELNMPIIPGKYRIKNAMAWTTFDEATDGTHIIHGWQQTNQPNQHWLVKRVGDAYQLKNLASGLYACVDGAYNSSKLHGSNKPCTWCLMQEPDGSVYITFTGTNFVVDLDMGNVANGTTIHLWEKSGATQQRWYFEQLY</sequence>
<comment type="caution">
    <text evidence="2">The sequence shown here is derived from an EMBL/GenBank/DDBJ whole genome shotgun (WGS) entry which is preliminary data.</text>
</comment>
<dbReference type="Pfam" id="PF14200">
    <property type="entry name" value="RicinB_lectin_2"/>
    <property type="match status" value="1"/>
</dbReference>
<dbReference type="PROSITE" id="PS50231">
    <property type="entry name" value="RICIN_B_LECTIN"/>
    <property type="match status" value="1"/>
</dbReference>
<dbReference type="Proteomes" id="UP000663853">
    <property type="component" value="Unassembled WGS sequence"/>
</dbReference>